<evidence type="ECO:0000313" key="2">
    <source>
        <dbReference type="Proteomes" id="UP001567538"/>
    </source>
</evidence>
<accession>A0ABD1GKY4</accession>
<reference evidence="1 2" key="1">
    <citation type="submission" date="2024-06" db="EMBL/GenBank/DDBJ databases">
        <title>A chromosome level genome sequence of Diviner's sage (Salvia divinorum).</title>
        <authorList>
            <person name="Ford S.A."/>
            <person name="Ro D.-K."/>
            <person name="Ness R.W."/>
            <person name="Phillips M.A."/>
        </authorList>
    </citation>
    <scope>NUCLEOTIDE SEQUENCE [LARGE SCALE GENOMIC DNA]</scope>
    <source>
        <strain evidence="1">SAF-2024a</strain>
        <tissue evidence="1">Leaf</tissue>
    </source>
</reference>
<protein>
    <submittedName>
        <fullName evidence="1">Uncharacterized protein</fullName>
    </submittedName>
</protein>
<evidence type="ECO:0000313" key="1">
    <source>
        <dbReference type="EMBL" id="KAL1544776.1"/>
    </source>
</evidence>
<dbReference type="AlphaFoldDB" id="A0ABD1GKY4"/>
<dbReference type="Proteomes" id="UP001567538">
    <property type="component" value="Unassembled WGS sequence"/>
</dbReference>
<organism evidence="1 2">
    <name type="scientific">Salvia divinorum</name>
    <name type="common">Maria pastora</name>
    <name type="synonym">Diviner's sage</name>
    <dbReference type="NCBI Taxonomy" id="28513"/>
    <lineage>
        <taxon>Eukaryota</taxon>
        <taxon>Viridiplantae</taxon>
        <taxon>Streptophyta</taxon>
        <taxon>Embryophyta</taxon>
        <taxon>Tracheophyta</taxon>
        <taxon>Spermatophyta</taxon>
        <taxon>Magnoliopsida</taxon>
        <taxon>eudicotyledons</taxon>
        <taxon>Gunneridae</taxon>
        <taxon>Pentapetalae</taxon>
        <taxon>asterids</taxon>
        <taxon>lamiids</taxon>
        <taxon>Lamiales</taxon>
        <taxon>Lamiaceae</taxon>
        <taxon>Nepetoideae</taxon>
        <taxon>Mentheae</taxon>
        <taxon>Salviinae</taxon>
        <taxon>Salvia</taxon>
        <taxon>Salvia subgen. Calosphace</taxon>
    </lineage>
</organism>
<proteinExistence type="predicted"/>
<comment type="caution">
    <text evidence="1">The sequence shown here is derived from an EMBL/GenBank/DDBJ whole genome shotgun (WGS) entry which is preliminary data.</text>
</comment>
<keyword evidence="2" id="KW-1185">Reference proteome</keyword>
<gene>
    <name evidence="1" type="ORF">AAHA92_21581</name>
</gene>
<dbReference type="EMBL" id="JBEAFC010000008">
    <property type="protein sequence ID" value="KAL1544776.1"/>
    <property type="molecule type" value="Genomic_DNA"/>
</dbReference>
<sequence length="73" mass="8231">MATLGQLKVPFMFHKAATDNVGLIEMLGRMQEDINERLDKLTNHIGFEFDASSKARKEVVDILSDIPELTLVQ</sequence>
<name>A0ABD1GKY4_SALDI</name>